<gene>
    <name evidence="2" type="ORF">Tco_0703528</name>
</gene>
<evidence type="ECO:0000313" key="3">
    <source>
        <dbReference type="Proteomes" id="UP001151760"/>
    </source>
</evidence>
<evidence type="ECO:0000313" key="2">
    <source>
        <dbReference type="EMBL" id="GJS70687.1"/>
    </source>
</evidence>
<keyword evidence="1" id="KW-1133">Transmembrane helix</keyword>
<dbReference type="EMBL" id="BQNB010009950">
    <property type="protein sequence ID" value="GJS70687.1"/>
    <property type="molecule type" value="Genomic_DNA"/>
</dbReference>
<keyword evidence="1" id="KW-0812">Transmembrane</keyword>
<organism evidence="2 3">
    <name type="scientific">Tanacetum coccineum</name>
    <dbReference type="NCBI Taxonomy" id="301880"/>
    <lineage>
        <taxon>Eukaryota</taxon>
        <taxon>Viridiplantae</taxon>
        <taxon>Streptophyta</taxon>
        <taxon>Embryophyta</taxon>
        <taxon>Tracheophyta</taxon>
        <taxon>Spermatophyta</taxon>
        <taxon>Magnoliopsida</taxon>
        <taxon>eudicotyledons</taxon>
        <taxon>Gunneridae</taxon>
        <taxon>Pentapetalae</taxon>
        <taxon>asterids</taxon>
        <taxon>campanulids</taxon>
        <taxon>Asterales</taxon>
        <taxon>Asteraceae</taxon>
        <taxon>Asteroideae</taxon>
        <taxon>Anthemideae</taxon>
        <taxon>Anthemidinae</taxon>
        <taxon>Tanacetum</taxon>
    </lineage>
</organism>
<evidence type="ECO:0000256" key="1">
    <source>
        <dbReference type="SAM" id="Phobius"/>
    </source>
</evidence>
<proteinExistence type="predicted"/>
<evidence type="ECO:0008006" key="4">
    <source>
        <dbReference type="Google" id="ProtNLM"/>
    </source>
</evidence>
<protein>
    <recommendedName>
        <fullName evidence="4">Transmembrane protein</fullName>
    </recommendedName>
</protein>
<reference evidence="2" key="2">
    <citation type="submission" date="2022-01" db="EMBL/GenBank/DDBJ databases">
        <authorList>
            <person name="Yamashiro T."/>
            <person name="Shiraishi A."/>
            <person name="Satake H."/>
            <person name="Nakayama K."/>
        </authorList>
    </citation>
    <scope>NUCLEOTIDE SEQUENCE</scope>
</reference>
<reference evidence="2" key="1">
    <citation type="journal article" date="2022" name="Int. J. Mol. Sci.">
        <title>Draft Genome of Tanacetum Coccineum: Genomic Comparison of Closely Related Tanacetum-Family Plants.</title>
        <authorList>
            <person name="Yamashiro T."/>
            <person name="Shiraishi A."/>
            <person name="Nakayama K."/>
            <person name="Satake H."/>
        </authorList>
    </citation>
    <scope>NUCLEOTIDE SEQUENCE</scope>
</reference>
<feature type="transmembrane region" description="Helical" evidence="1">
    <location>
        <begin position="148"/>
        <end position="167"/>
    </location>
</feature>
<keyword evidence="1" id="KW-0472">Membrane</keyword>
<comment type="caution">
    <text evidence="2">The sequence shown here is derived from an EMBL/GenBank/DDBJ whole genome shotgun (WGS) entry which is preliminary data.</text>
</comment>
<keyword evidence="3" id="KW-1185">Reference proteome</keyword>
<sequence>MPKRTILPQQLVLSSEILLSFYANPNASIAAVMGEEQAGSSRRMVVSSRLIQTEHLGVSLNSNQIRKEDLAEFVHVSVFTFGSASHSVIPTSHLVLAGLSLCSCSIVVSFLLASLWFLLGGYIVSTGSLIGSSGAYTVPYKFSDRFCAAFLVLLAESGQLFWTDWLGPKCVELFVRIRIVLLFVLAAVWSGPTAAPYTVSTAER</sequence>
<dbReference type="Proteomes" id="UP001151760">
    <property type="component" value="Unassembled WGS sequence"/>
</dbReference>
<accession>A0ABQ4Y0H1</accession>
<feature type="transmembrane region" description="Helical" evidence="1">
    <location>
        <begin position="179"/>
        <end position="199"/>
    </location>
</feature>
<name>A0ABQ4Y0H1_9ASTR</name>